<name>A0A0F9UFT8_9ZZZZ</name>
<protein>
    <submittedName>
        <fullName evidence="1">Uncharacterized protein</fullName>
    </submittedName>
</protein>
<sequence>MKSKVLFDKSPLVIDRDLAQIVGLHEAIIVQQIHYWLVGNEERTNNFRDGFYWTFNSYREWQQTFNFWSARTIQRLILDLQQKGILVVGNFNRLKIDKTKWYRIDYDKLSSWSPTNDIKDELSSTQRQTGTMVTKEVLDHGASLSSPLPETNAKTTTETNIKERIEKGEPSPPLNLVEQIFIAMRSYYGYPDKIDQDPIPNYGKEGKSIKRMLERGLTPKQILECWIDKCKKAGIFKSMVYVNEDIRVELPVDKFENQKYSHIVHR</sequence>
<organism evidence="1">
    <name type="scientific">marine sediment metagenome</name>
    <dbReference type="NCBI Taxonomy" id="412755"/>
    <lineage>
        <taxon>unclassified sequences</taxon>
        <taxon>metagenomes</taxon>
        <taxon>ecological metagenomes</taxon>
    </lineage>
</organism>
<reference evidence="1" key="1">
    <citation type="journal article" date="2015" name="Nature">
        <title>Complex archaea that bridge the gap between prokaryotes and eukaryotes.</title>
        <authorList>
            <person name="Spang A."/>
            <person name="Saw J.H."/>
            <person name="Jorgensen S.L."/>
            <person name="Zaremba-Niedzwiedzka K."/>
            <person name="Martijn J."/>
            <person name="Lind A.E."/>
            <person name="van Eijk R."/>
            <person name="Schleper C."/>
            <person name="Guy L."/>
            <person name="Ettema T.J."/>
        </authorList>
    </citation>
    <scope>NUCLEOTIDE SEQUENCE</scope>
</reference>
<dbReference type="AlphaFoldDB" id="A0A0F9UFT8"/>
<gene>
    <name evidence="1" type="ORF">LCGC14_0535650</name>
</gene>
<dbReference type="EMBL" id="LAZR01000705">
    <property type="protein sequence ID" value="KKN60096.1"/>
    <property type="molecule type" value="Genomic_DNA"/>
</dbReference>
<comment type="caution">
    <text evidence="1">The sequence shown here is derived from an EMBL/GenBank/DDBJ whole genome shotgun (WGS) entry which is preliminary data.</text>
</comment>
<accession>A0A0F9UFT8</accession>
<evidence type="ECO:0000313" key="1">
    <source>
        <dbReference type="EMBL" id="KKN60096.1"/>
    </source>
</evidence>
<proteinExistence type="predicted"/>